<dbReference type="Proteomes" id="UP000231426">
    <property type="component" value="Unassembled WGS sequence"/>
</dbReference>
<dbReference type="PANTHER" id="PTHR11727:SF7">
    <property type="entry name" value="DIMETHYLADENOSINE TRANSFERASE-RELATED"/>
    <property type="match status" value="1"/>
</dbReference>
<dbReference type="EMBL" id="PFBV01000002">
    <property type="protein sequence ID" value="PIT88721.1"/>
    <property type="molecule type" value="Genomic_DNA"/>
</dbReference>
<comment type="catalytic activity">
    <reaction evidence="7">
        <text>adenosine(1518)/adenosine(1519) in 16S rRNA + 4 S-adenosyl-L-methionine = N(6)-dimethyladenosine(1518)/N(6)-dimethyladenosine(1519) in 16S rRNA + 4 S-adenosyl-L-homocysteine + 4 H(+)</text>
        <dbReference type="Rhea" id="RHEA:19609"/>
        <dbReference type="Rhea" id="RHEA-COMP:10232"/>
        <dbReference type="Rhea" id="RHEA-COMP:10233"/>
        <dbReference type="ChEBI" id="CHEBI:15378"/>
        <dbReference type="ChEBI" id="CHEBI:57856"/>
        <dbReference type="ChEBI" id="CHEBI:59789"/>
        <dbReference type="ChEBI" id="CHEBI:74411"/>
        <dbReference type="ChEBI" id="CHEBI:74493"/>
        <dbReference type="EC" id="2.1.1.182"/>
    </reaction>
</comment>
<dbReference type="InterPro" id="IPR023165">
    <property type="entry name" value="rRNA_Ade_diMease-like_C"/>
</dbReference>
<comment type="subcellular location">
    <subcellularLocation>
        <location evidence="7">Cytoplasm</location>
    </subcellularLocation>
</comment>
<evidence type="ECO:0000256" key="2">
    <source>
        <dbReference type="ARBA" id="ARBA00022552"/>
    </source>
</evidence>
<feature type="binding site" evidence="7 8">
    <location>
        <position position="76"/>
    </location>
    <ligand>
        <name>S-adenosyl-L-methionine</name>
        <dbReference type="ChEBI" id="CHEBI:59789"/>
    </ligand>
</feature>
<dbReference type="InterPro" id="IPR020598">
    <property type="entry name" value="rRNA_Ade_methylase_Trfase_N"/>
</dbReference>
<proteinExistence type="inferred from homology"/>
<evidence type="ECO:0000256" key="6">
    <source>
        <dbReference type="ARBA" id="ARBA00022884"/>
    </source>
</evidence>
<comment type="caution">
    <text evidence="7 8">Lacks conserved residue(s) required for the propagation of feature annotation.</text>
</comment>
<comment type="function">
    <text evidence="7">Specifically dimethylates two adjacent adenosines (A1518 and A1519) in the loop of a conserved hairpin near the 3'-end of 16S rRNA in the 30S particle. May play a critical role in biogenesis of 30S subunits.</text>
</comment>
<feature type="domain" description="Ribosomal RNA adenine methylase transferase N-terminal" evidence="9">
    <location>
        <begin position="35"/>
        <end position="204"/>
    </location>
</feature>
<dbReference type="SUPFAM" id="SSF53335">
    <property type="entry name" value="S-adenosyl-L-methionine-dependent methyltransferases"/>
    <property type="match status" value="1"/>
</dbReference>
<evidence type="ECO:0000256" key="1">
    <source>
        <dbReference type="ARBA" id="ARBA00022490"/>
    </source>
</evidence>
<dbReference type="InterPro" id="IPR011530">
    <property type="entry name" value="rRNA_adenine_dimethylase"/>
</dbReference>
<feature type="binding site" evidence="7 8">
    <location>
        <position position="55"/>
    </location>
    <ligand>
        <name>S-adenosyl-L-methionine</name>
        <dbReference type="ChEBI" id="CHEBI:59789"/>
    </ligand>
</feature>
<dbReference type="InterPro" id="IPR029063">
    <property type="entry name" value="SAM-dependent_MTases_sf"/>
</dbReference>
<protein>
    <recommendedName>
        <fullName evidence="7">Ribosomal RNA small subunit methyltransferase A</fullName>
        <ecNumber evidence="7">2.1.1.182</ecNumber>
    </recommendedName>
    <alternativeName>
        <fullName evidence="7">16S rRNA (adenine(1518)-N(6)/adenine(1519)-N(6))-dimethyltransferase</fullName>
    </alternativeName>
    <alternativeName>
        <fullName evidence="7">16S rRNA dimethyladenosine transferase</fullName>
    </alternativeName>
    <alternativeName>
        <fullName evidence="7">16S rRNA dimethylase</fullName>
    </alternativeName>
    <alternativeName>
        <fullName evidence="7">S-adenosylmethionine-6-N', N'-adenosyl(rRNA) dimethyltransferase</fullName>
    </alternativeName>
</protein>
<dbReference type="AlphaFoldDB" id="A0A2M6W7G7"/>
<comment type="caution">
    <text evidence="10">The sequence shown here is derived from an EMBL/GenBank/DDBJ whole genome shotgun (WGS) entry which is preliminary data.</text>
</comment>
<evidence type="ECO:0000256" key="8">
    <source>
        <dbReference type="PROSITE-ProRule" id="PRU01026"/>
    </source>
</evidence>
<dbReference type="Gene3D" id="3.40.50.150">
    <property type="entry name" value="Vaccinia Virus protein VP39"/>
    <property type="match status" value="1"/>
</dbReference>
<keyword evidence="4 7" id="KW-0808">Transferase</keyword>
<feature type="binding site" evidence="7 8">
    <location>
        <position position="121"/>
    </location>
    <ligand>
        <name>S-adenosyl-L-methionine</name>
        <dbReference type="ChEBI" id="CHEBI:59789"/>
    </ligand>
</feature>
<reference evidence="11" key="1">
    <citation type="submission" date="2017-09" db="EMBL/GenBank/DDBJ databases">
        <title>Depth-based differentiation of microbial function through sediment-hosted aquifers and enrichment of novel symbionts in the deep terrestrial subsurface.</title>
        <authorList>
            <person name="Probst A.J."/>
            <person name="Ladd B."/>
            <person name="Jarett J.K."/>
            <person name="Geller-Mcgrath D.E."/>
            <person name="Sieber C.M.K."/>
            <person name="Emerson J.B."/>
            <person name="Anantharaman K."/>
            <person name="Thomas B.C."/>
            <person name="Malmstrom R."/>
            <person name="Stieglmeier M."/>
            <person name="Klingl A."/>
            <person name="Woyke T."/>
            <person name="Ryan C.M."/>
            <person name="Banfield J.F."/>
        </authorList>
    </citation>
    <scope>NUCLEOTIDE SEQUENCE [LARGE SCALE GENOMIC DNA]</scope>
</reference>
<keyword evidence="1 7" id="KW-0963">Cytoplasm</keyword>
<gene>
    <name evidence="7 10" type="primary">rsmA</name>
    <name evidence="7" type="synonym">ksgA</name>
    <name evidence="10" type="ORF">COU29_00520</name>
</gene>
<comment type="similarity">
    <text evidence="7">Belongs to the class I-like SAM-binding methyltransferase superfamily. rRNA adenine N(6)-methyltransferase family. RsmA subfamily.</text>
</comment>
<dbReference type="GO" id="GO:0003723">
    <property type="term" value="F:RNA binding"/>
    <property type="evidence" value="ECO:0007669"/>
    <property type="project" value="UniProtKB-UniRule"/>
</dbReference>
<sequence length="281" mass="32061">MPNLFNQDYLAHLCGKYNLQPSKHYGQNFLINFEPVEKMIDISDLSADDSVVEIGPGFGGLTFVLAAKTKKVLAFEIEKKISAYWEEQIKKYPNIEIVWGNILKQNINLKLEAGNYKVVANLPYQITSSVIRFFLEAENPPEIMVLMVQKEVADRICAEAGDMSLLSVAVQYYAKAEIVAQVSRLNFWPAPKVDSAIIKLSVNNHQSVKNSEEFFRIVKIGFANRRKMLIKNLESIVGKKNRSNLEKIFIKLDLNQKIRAQELSVEKWKQLTDLLKPIITI</sequence>
<organism evidence="10 11">
    <name type="scientific">Candidatus Magasanikbacteria bacterium CG10_big_fil_rev_8_21_14_0_10_36_32</name>
    <dbReference type="NCBI Taxonomy" id="1974646"/>
    <lineage>
        <taxon>Bacteria</taxon>
        <taxon>Candidatus Magasanikiibacteriota</taxon>
    </lineage>
</organism>
<accession>A0A2M6W7G7</accession>
<keyword evidence="5 7" id="KW-0949">S-adenosyl-L-methionine</keyword>
<dbReference type="SMART" id="SM00650">
    <property type="entry name" value="rADc"/>
    <property type="match status" value="1"/>
</dbReference>
<dbReference type="Gene3D" id="1.10.8.100">
    <property type="entry name" value="Ribosomal RNA adenine dimethylase-like, domain 2"/>
    <property type="match status" value="1"/>
</dbReference>
<evidence type="ECO:0000313" key="10">
    <source>
        <dbReference type="EMBL" id="PIT88721.1"/>
    </source>
</evidence>
<dbReference type="InterPro" id="IPR001737">
    <property type="entry name" value="KsgA/Erm"/>
</dbReference>
<dbReference type="Pfam" id="PF00398">
    <property type="entry name" value="RrnaAD"/>
    <property type="match status" value="1"/>
</dbReference>
<dbReference type="PROSITE" id="PS51689">
    <property type="entry name" value="SAM_RNA_A_N6_MT"/>
    <property type="match status" value="1"/>
</dbReference>
<name>A0A2M6W7G7_9BACT</name>
<evidence type="ECO:0000256" key="4">
    <source>
        <dbReference type="ARBA" id="ARBA00022679"/>
    </source>
</evidence>
<keyword evidence="2 7" id="KW-0698">rRNA processing</keyword>
<dbReference type="PANTHER" id="PTHR11727">
    <property type="entry name" value="DIMETHYLADENOSINE TRANSFERASE"/>
    <property type="match status" value="1"/>
</dbReference>
<feature type="binding site" evidence="7 8">
    <location>
        <position position="28"/>
    </location>
    <ligand>
        <name>S-adenosyl-L-methionine</name>
        <dbReference type="ChEBI" id="CHEBI:59789"/>
    </ligand>
</feature>
<dbReference type="HAMAP" id="MF_00607">
    <property type="entry name" value="16SrRNA_methyltr_A"/>
    <property type="match status" value="1"/>
</dbReference>
<evidence type="ECO:0000259" key="9">
    <source>
        <dbReference type="SMART" id="SM00650"/>
    </source>
</evidence>
<keyword evidence="3 7" id="KW-0489">Methyltransferase</keyword>
<evidence type="ECO:0000313" key="11">
    <source>
        <dbReference type="Proteomes" id="UP000231426"/>
    </source>
</evidence>
<feature type="binding site" evidence="7 8">
    <location>
        <position position="30"/>
    </location>
    <ligand>
        <name>S-adenosyl-L-methionine</name>
        <dbReference type="ChEBI" id="CHEBI:59789"/>
    </ligand>
</feature>
<evidence type="ECO:0000256" key="3">
    <source>
        <dbReference type="ARBA" id="ARBA00022603"/>
    </source>
</evidence>
<keyword evidence="6 7" id="KW-0694">RNA-binding</keyword>
<evidence type="ECO:0000256" key="7">
    <source>
        <dbReference type="HAMAP-Rule" id="MF_00607"/>
    </source>
</evidence>
<evidence type="ECO:0000256" key="5">
    <source>
        <dbReference type="ARBA" id="ARBA00022691"/>
    </source>
</evidence>
<dbReference type="GO" id="GO:0052908">
    <property type="term" value="F:16S rRNA (adenine(1518)-N(6)/adenine(1519)-N(6))-dimethyltransferase activity"/>
    <property type="evidence" value="ECO:0007669"/>
    <property type="project" value="UniProtKB-EC"/>
</dbReference>
<dbReference type="NCBIfam" id="TIGR00755">
    <property type="entry name" value="ksgA"/>
    <property type="match status" value="1"/>
</dbReference>
<dbReference type="GO" id="GO:0005829">
    <property type="term" value="C:cytosol"/>
    <property type="evidence" value="ECO:0007669"/>
    <property type="project" value="TreeGrafter"/>
</dbReference>
<dbReference type="EC" id="2.1.1.182" evidence="7"/>